<dbReference type="InterPro" id="IPR021841">
    <property type="entry name" value="VAC14_Fig4p-bd"/>
</dbReference>
<accession>A0A167FN76</accession>
<dbReference type="InterPro" id="IPR026825">
    <property type="entry name" value="Vac14"/>
</dbReference>
<evidence type="ECO:0000256" key="2">
    <source>
        <dbReference type="ARBA" id="ARBA00010225"/>
    </source>
</evidence>
<dbReference type="GO" id="GO:0010008">
    <property type="term" value="C:endosome membrane"/>
    <property type="evidence" value="ECO:0007669"/>
    <property type="project" value="TreeGrafter"/>
</dbReference>
<evidence type="ECO:0000256" key="5">
    <source>
        <dbReference type="SAM" id="MobiDB-lite"/>
    </source>
</evidence>
<keyword evidence="8" id="KW-1185">Reference proteome</keyword>
<protein>
    <submittedName>
        <fullName evidence="7">Vac14p</fullName>
    </submittedName>
</protein>
<evidence type="ECO:0000256" key="1">
    <source>
        <dbReference type="ARBA" id="ARBA00004308"/>
    </source>
</evidence>
<dbReference type="Gene3D" id="1.25.10.10">
    <property type="entry name" value="Leucine-rich Repeat Variant"/>
    <property type="match status" value="2"/>
</dbReference>
<feature type="compositionally biased region" description="Polar residues" evidence="5">
    <location>
        <begin position="233"/>
        <end position="244"/>
    </location>
</feature>
<dbReference type="GO" id="GO:0070772">
    <property type="term" value="C:PAS complex"/>
    <property type="evidence" value="ECO:0007669"/>
    <property type="project" value="InterPro"/>
</dbReference>
<evidence type="ECO:0000256" key="4">
    <source>
        <dbReference type="ARBA" id="ARBA00023136"/>
    </source>
</evidence>
<feature type="compositionally biased region" description="Polar residues" evidence="5">
    <location>
        <begin position="802"/>
        <end position="838"/>
    </location>
</feature>
<keyword evidence="4" id="KW-0472">Membrane</keyword>
<name>A0A167FN76_9ASCO</name>
<dbReference type="AlphaFoldDB" id="A0A167FN76"/>
<comment type="similarity">
    <text evidence="2">Belongs to the VAC14 family.</text>
</comment>
<keyword evidence="3" id="KW-0677">Repeat</keyword>
<evidence type="ECO:0000313" key="8">
    <source>
        <dbReference type="Proteomes" id="UP000189580"/>
    </source>
</evidence>
<reference evidence="7 8" key="1">
    <citation type="submission" date="2016-02" db="EMBL/GenBank/DDBJ databases">
        <title>Complete genome sequence and transcriptome regulation of the pentose utilising yeast Sugiyamaella lignohabitans.</title>
        <authorList>
            <person name="Bellasio M."/>
            <person name="Peymann A."/>
            <person name="Valli M."/>
            <person name="Sipitzky M."/>
            <person name="Graf A."/>
            <person name="Sauer M."/>
            <person name="Marx H."/>
            <person name="Mattanovich D."/>
        </authorList>
    </citation>
    <scope>NUCLEOTIDE SEQUENCE [LARGE SCALE GENOMIC DNA]</scope>
    <source>
        <strain evidence="7 8">CBS 10342</strain>
    </source>
</reference>
<dbReference type="GO" id="GO:0000329">
    <property type="term" value="C:fungal-type vacuole membrane"/>
    <property type="evidence" value="ECO:0007669"/>
    <property type="project" value="TreeGrafter"/>
</dbReference>
<dbReference type="OrthoDB" id="5574975at2759"/>
<evidence type="ECO:0000313" key="7">
    <source>
        <dbReference type="EMBL" id="ANB15504.1"/>
    </source>
</evidence>
<dbReference type="InterPro" id="IPR011989">
    <property type="entry name" value="ARM-like"/>
</dbReference>
<evidence type="ECO:0000256" key="3">
    <source>
        <dbReference type="ARBA" id="ARBA00022737"/>
    </source>
</evidence>
<dbReference type="PANTHER" id="PTHR16023:SF0">
    <property type="entry name" value="PROTEIN VAC14 HOMOLOG"/>
    <property type="match status" value="1"/>
</dbReference>
<dbReference type="KEGG" id="slb:AWJ20_3132"/>
<feature type="region of interest" description="Disordered" evidence="5">
    <location>
        <begin position="778"/>
        <end position="857"/>
    </location>
</feature>
<dbReference type="EMBL" id="CP014503">
    <property type="protein sequence ID" value="ANB15504.1"/>
    <property type="molecule type" value="Genomic_DNA"/>
</dbReference>
<dbReference type="PANTHER" id="PTHR16023">
    <property type="entry name" value="TAX1 BINDING PROTEIN-RELATED"/>
    <property type="match status" value="1"/>
</dbReference>
<dbReference type="Proteomes" id="UP000189580">
    <property type="component" value="Chromosome b"/>
</dbReference>
<dbReference type="Pfam" id="PF11916">
    <property type="entry name" value="Vac14_Fig4_bd"/>
    <property type="match status" value="1"/>
</dbReference>
<feature type="region of interest" description="Disordered" evidence="5">
    <location>
        <begin position="233"/>
        <end position="274"/>
    </location>
</feature>
<feature type="region of interest" description="Disordered" evidence="5">
    <location>
        <begin position="192"/>
        <end position="214"/>
    </location>
</feature>
<proteinExistence type="inferred from homology"/>
<dbReference type="GO" id="GO:0006661">
    <property type="term" value="P:phosphatidylinositol biosynthetic process"/>
    <property type="evidence" value="ECO:0007669"/>
    <property type="project" value="InterPro"/>
</dbReference>
<feature type="compositionally biased region" description="Polar residues" evidence="5">
    <location>
        <begin position="783"/>
        <end position="793"/>
    </location>
</feature>
<gene>
    <name evidence="7" type="primary">VAC14</name>
    <name evidence="7" type="ORF">AWJ20_3132</name>
</gene>
<dbReference type="GeneID" id="30035121"/>
<dbReference type="Pfam" id="PF12755">
    <property type="entry name" value="Vac14_Fab1_bd"/>
    <property type="match status" value="1"/>
</dbReference>
<organism evidence="7 8">
    <name type="scientific">Sugiyamaella lignohabitans</name>
    <dbReference type="NCBI Taxonomy" id="796027"/>
    <lineage>
        <taxon>Eukaryota</taxon>
        <taxon>Fungi</taxon>
        <taxon>Dikarya</taxon>
        <taxon>Ascomycota</taxon>
        <taxon>Saccharomycotina</taxon>
        <taxon>Dipodascomycetes</taxon>
        <taxon>Dipodascales</taxon>
        <taxon>Trichomonascaceae</taxon>
        <taxon>Sugiyamaella</taxon>
    </lineage>
</organism>
<dbReference type="SUPFAM" id="SSF48371">
    <property type="entry name" value="ARM repeat"/>
    <property type="match status" value="1"/>
</dbReference>
<dbReference type="InterPro" id="IPR016024">
    <property type="entry name" value="ARM-type_fold"/>
</dbReference>
<dbReference type="RefSeq" id="XP_018737981.1">
    <property type="nucleotide sequence ID" value="XM_018880132.1"/>
</dbReference>
<comment type="subcellular location">
    <subcellularLocation>
        <location evidence="1">Endomembrane system</location>
    </subcellularLocation>
</comment>
<feature type="domain" description="Vacuolar protein 14 C-terminal Fig4-binding" evidence="6">
    <location>
        <begin position="534"/>
        <end position="711"/>
    </location>
</feature>
<evidence type="ECO:0000259" key="6">
    <source>
        <dbReference type="Pfam" id="PF11916"/>
    </source>
</evidence>
<sequence>MYNIAKVSKGEILLYFNEIFDALCRLAGDSDPAVKNGADLLDRLIKDIVAEKAATYVSVIPKTSPTMPVSSLQIENEDPNKPILLQEPIQTETTFSLAKFIPVLMERVYVINSYARMFLVSWITLLDSIPDLELISYLPSFLGGLISFLSDPSEDVRVATMSTLSGFLQEIRRITNIKKAVALERENKRKMKEIEDERRASNSSTEDIPPDNEIIGGVRALDLDENGEKIHDSQSTLLKSSQATKPLVSQAIGQGPISTNPDPSPKYPPNQTNQDELARINSTDTIHQESDALSLVQTPQQYSPENALVEYTPDHEEDDDSETDEGLYIPGQDVFINYDKIIEILISHLDSSEENIQIMVLSWIEALLDVSPSSMLAYGPRFLSVLLPTMACDGHSLRQAAERVNDKMLQLILDLPDNNPDDSDYEAADSDNSPSKLDYAATVNSLTLHFLNEKEETRVAALDWLIMLHRKVPRRILAINDATFPALLKTLSDPSEQVITKDLQLLAQISYNSNDEYFAVFMVNLLNLFSTDRRLLESRGKLIIRQLCISLNPERIYRTMADILERDDDVEFASLMVLNLNNNLITAPELGDLRTRLRSLDTRDGASFFVALFKSWCHNSAAALSLCLLAQAYEHAFQVLQIIVEFDVSVALLVQMDKLVQLLESPIFTQLRLQLLEPEKYPFLYKVLYGILMILPQSSAFNTLKNRLNSVSAIGYVHLPQPRSLSSVTSANNTTIPSKASLKHNYRDDIKWMELLDKFRTVQKRLQAARNQTSIKSFRPHSTDTSRITSPVFSTDPAPITNKLNNYKSGLNRSTDRNYNNGGTSSKPGQVTGSTIRSRLTGGRGPFGLRKQSEDKK</sequence>